<keyword evidence="3" id="KW-1185">Reference proteome</keyword>
<feature type="region of interest" description="Disordered" evidence="1">
    <location>
        <begin position="390"/>
        <end position="414"/>
    </location>
</feature>
<evidence type="ECO:0000313" key="2">
    <source>
        <dbReference type="EMBL" id="KAG2431790.1"/>
    </source>
</evidence>
<evidence type="ECO:0000256" key="1">
    <source>
        <dbReference type="SAM" id="MobiDB-lite"/>
    </source>
</evidence>
<feature type="compositionally biased region" description="Low complexity" evidence="1">
    <location>
        <begin position="108"/>
        <end position="126"/>
    </location>
</feature>
<reference evidence="2" key="1">
    <citation type="journal article" date="2020" name="bioRxiv">
        <title>Comparative genomics of Chlamydomonas.</title>
        <authorList>
            <person name="Craig R.J."/>
            <person name="Hasan A.R."/>
            <person name="Ness R.W."/>
            <person name="Keightley P.D."/>
        </authorList>
    </citation>
    <scope>NUCLEOTIDE SEQUENCE</scope>
    <source>
        <strain evidence="2">SAG 7.73</strain>
    </source>
</reference>
<comment type="caution">
    <text evidence="2">The sequence shown here is derived from an EMBL/GenBank/DDBJ whole genome shotgun (WGS) entry which is preliminary data.</text>
</comment>
<accession>A0A835T3H9</accession>
<dbReference type="AlphaFoldDB" id="A0A835T3H9"/>
<dbReference type="Proteomes" id="UP000650467">
    <property type="component" value="Unassembled WGS sequence"/>
</dbReference>
<gene>
    <name evidence="2" type="ORF">HXX76_009285</name>
</gene>
<name>A0A835T3H9_CHLIN</name>
<feature type="compositionally biased region" description="Low complexity" evidence="1">
    <location>
        <begin position="26"/>
        <end position="39"/>
    </location>
</feature>
<feature type="region of interest" description="Disordered" evidence="1">
    <location>
        <begin position="16"/>
        <end position="45"/>
    </location>
</feature>
<sequence>MWLRFFCLTCGINEAPPQEVHDKADSGTSSSPGAATSCPALETGGTEAPLAAAPAAAPTPTPPYVRRHQRTITLDGSEGSFISVGLPADGNEWDRSRSDGGAGSPLHPSALAGPPAAATAAAGAGRMARHSYSPAMPGPAHRRGVNTTGGGAGNCSSSPPLWARRPCSAKALAYSGGGTASHTPAVPSRFSLNGGVPVSHSAYSGTGGGAAAAATAADCSSISASAYGGVSYGGYGSRTMGGANTAADACCPSQPLQRPSGGRLHRHYYAPPAAAGGAAAGAAATAGSAAAAPATVAHLAARSASDDALPGDDAAAVAALQRAAQAAASRHVAAQAAAAIAKAQAAAAASSAAVVAAEAGGDTANEADKEDNSSIDSAATVVLVEAETTAAAAGDEDVPRELGPSPFTSPWGPNVWQRTLLPAHPQQQLLLHSQLPPPGPRSPGGASEASAATSARPWRSCYEPACAPASGVQPLAGLRLERASGAPPAAPPAVATVYCCKEEHAQDAGVQLPCLKEPQYPPPPFAPSSSKLLLREACPPRRTVTGSSFGSCNNSISLRVDLSGNGGFGALAGDSDAVGGGGGDGAEGRACSASPGVVFATRVEAVAVA</sequence>
<dbReference type="OrthoDB" id="10678224at2759"/>
<protein>
    <submittedName>
        <fullName evidence="2">Uncharacterized protein</fullName>
    </submittedName>
</protein>
<dbReference type="EMBL" id="JAEHOC010000023">
    <property type="protein sequence ID" value="KAG2431790.1"/>
    <property type="molecule type" value="Genomic_DNA"/>
</dbReference>
<feature type="compositionally biased region" description="Low complexity" evidence="1">
    <location>
        <begin position="443"/>
        <end position="452"/>
    </location>
</feature>
<feature type="region of interest" description="Disordered" evidence="1">
    <location>
        <begin position="431"/>
        <end position="452"/>
    </location>
</feature>
<evidence type="ECO:0000313" key="3">
    <source>
        <dbReference type="Proteomes" id="UP000650467"/>
    </source>
</evidence>
<proteinExistence type="predicted"/>
<organism evidence="2 3">
    <name type="scientific">Chlamydomonas incerta</name>
    <dbReference type="NCBI Taxonomy" id="51695"/>
    <lineage>
        <taxon>Eukaryota</taxon>
        <taxon>Viridiplantae</taxon>
        <taxon>Chlorophyta</taxon>
        <taxon>core chlorophytes</taxon>
        <taxon>Chlorophyceae</taxon>
        <taxon>CS clade</taxon>
        <taxon>Chlamydomonadales</taxon>
        <taxon>Chlamydomonadaceae</taxon>
        <taxon>Chlamydomonas</taxon>
    </lineage>
</organism>
<feature type="region of interest" description="Disordered" evidence="1">
    <location>
        <begin position="76"/>
        <end position="157"/>
    </location>
</feature>